<evidence type="ECO:0000256" key="5">
    <source>
        <dbReference type="ARBA" id="ARBA00004661"/>
    </source>
</evidence>
<keyword evidence="18" id="KW-0511">Multifunctional enzyme</keyword>
<evidence type="ECO:0000256" key="7">
    <source>
        <dbReference type="ARBA" id="ARBA00022490"/>
    </source>
</evidence>
<evidence type="ECO:0000259" key="22">
    <source>
        <dbReference type="Pfam" id="PF01761"/>
    </source>
</evidence>
<evidence type="ECO:0000256" key="8">
    <source>
        <dbReference type="ARBA" id="ARBA00022605"/>
    </source>
</evidence>
<comment type="catalytic activity">
    <reaction evidence="19 20">
        <text>shikimate + ATP = 3-phosphoshikimate + ADP + H(+)</text>
        <dbReference type="Rhea" id="RHEA:13121"/>
        <dbReference type="ChEBI" id="CHEBI:15378"/>
        <dbReference type="ChEBI" id="CHEBI:30616"/>
        <dbReference type="ChEBI" id="CHEBI:36208"/>
        <dbReference type="ChEBI" id="CHEBI:145989"/>
        <dbReference type="ChEBI" id="CHEBI:456216"/>
        <dbReference type="EC" id="2.7.1.71"/>
    </reaction>
</comment>
<evidence type="ECO:0000256" key="10">
    <source>
        <dbReference type="ARBA" id="ARBA00022723"/>
    </source>
</evidence>
<dbReference type="Pfam" id="PF01761">
    <property type="entry name" value="DHQ_synthase"/>
    <property type="match status" value="1"/>
</dbReference>
<feature type="binding site" evidence="20">
    <location>
        <position position="141"/>
    </location>
    <ligand>
        <name>ATP</name>
        <dbReference type="ChEBI" id="CHEBI:30616"/>
    </ligand>
</feature>
<reference evidence="25" key="3">
    <citation type="journal article" date="2022" name="Biotechnol. Bioprocess Eng.">
        <title>Pan-genome Analysis Reveals Comparative Genomic Features of Central Metabolic Pathways in Methylorubrum extorquens.</title>
        <authorList>
            <person name="Lee G.M."/>
            <person name="Scott-Nevros Z.K."/>
            <person name="Lee S.-M."/>
            <person name="Kim D."/>
        </authorList>
    </citation>
    <scope>NUCLEOTIDE SEQUENCE</scope>
    <source>
        <strain evidence="25">ATCC 55366</strain>
    </source>
</reference>
<comment type="function">
    <text evidence="4 21">Catalyzes the conversion of 3-deoxy-D-arabino-heptulosonate 7-phosphate (DAHP) to dehydroquinate (DHQ).</text>
</comment>
<dbReference type="SUPFAM" id="SSF56796">
    <property type="entry name" value="Dehydroquinate synthase-like"/>
    <property type="match status" value="1"/>
</dbReference>
<evidence type="ECO:0000256" key="13">
    <source>
        <dbReference type="ARBA" id="ARBA00022833"/>
    </source>
</evidence>
<keyword evidence="7 21" id="KW-0963">Cytoplasm</keyword>
<dbReference type="GO" id="GO:0005524">
    <property type="term" value="F:ATP binding"/>
    <property type="evidence" value="ECO:0007669"/>
    <property type="project" value="UniProtKB-UniRule"/>
</dbReference>
<dbReference type="Gene3D" id="1.20.1090.10">
    <property type="entry name" value="Dehydroquinate synthase-like - alpha domain"/>
    <property type="match status" value="1"/>
</dbReference>
<feature type="binding site" evidence="20">
    <location>
        <position position="57"/>
    </location>
    <ligand>
        <name>substrate</name>
    </ligand>
</feature>
<evidence type="ECO:0000313" key="24">
    <source>
        <dbReference type="EMBL" id="SOR30954.1"/>
    </source>
</evidence>
<evidence type="ECO:0000256" key="9">
    <source>
        <dbReference type="ARBA" id="ARBA00022679"/>
    </source>
</evidence>
<organism evidence="24 26">
    <name type="scientific">Methylorubrum extorquens</name>
    <name type="common">Methylobacterium dichloromethanicum</name>
    <name type="synonym">Methylobacterium extorquens</name>
    <dbReference type="NCBI Taxonomy" id="408"/>
    <lineage>
        <taxon>Bacteria</taxon>
        <taxon>Pseudomonadati</taxon>
        <taxon>Pseudomonadota</taxon>
        <taxon>Alphaproteobacteria</taxon>
        <taxon>Hyphomicrobiales</taxon>
        <taxon>Methylobacteriaceae</taxon>
        <taxon>Methylorubrum</taxon>
    </lineage>
</organism>
<dbReference type="GO" id="GO:0004765">
    <property type="term" value="F:shikimate kinase activity"/>
    <property type="evidence" value="ECO:0007669"/>
    <property type="project" value="UniProtKB-UniRule"/>
</dbReference>
<evidence type="ECO:0000256" key="11">
    <source>
        <dbReference type="ARBA" id="ARBA00022741"/>
    </source>
</evidence>
<sequence>MTVPLPPAPPPGEPIEARLRRGLGARSIVLVGLMGAGKSTVGRRLAGRLGLMFKDADHEIEAAAKLTIADIFSIYGEASFREGEERVIARLLREGPMVLATGGGAFMREATRARIAEGAISVWLKADLDVLMRRVRKRNTRPLLQTEDPEATMRTLMEVRHPVYAQADVTVLSREVSHDRVVEDVMEALDIHINPSHTTQSQHLTFSMTQQPSRVNVPLSGGREYDIRIGRGLIDAVGAEARDLGARAAGIVTDETVAGLYGERVRASLEAAGLRCGIIAVPPGEASKSYAEFARVCDGLLAQKIERGDLVVALGGGVVGDLAGFAAASLRRGVRFLQVPTTLLAQVDSSVGGKTGINSPLGKNLIGAFHQPRLVLADTAALDTLSEREMRAGYAEVAKYGLIGDAGFFEWCEANWAGIFSGGPERDEAVAACCRAKAGVVTRDEREDGERALLNLGHTFGHALERLTGYDAARLVHGEGVAIGLALAFRFSARLGLCPGQDAGRVANHLALAGLPTRLQQVPGGAGDPDALLDAMAQDKKVRDGQLTFILAHGIGQSFIAPGIDAAEVRAFLEAELRG</sequence>
<dbReference type="Gene3D" id="3.40.50.300">
    <property type="entry name" value="P-loop containing nucleotide triphosphate hydrolases"/>
    <property type="match status" value="1"/>
</dbReference>
<feature type="binding site" evidence="21">
    <location>
        <position position="363"/>
    </location>
    <ligand>
        <name>NAD(+)</name>
        <dbReference type="ChEBI" id="CHEBI:57540"/>
    </ligand>
</feature>
<dbReference type="GO" id="GO:0008652">
    <property type="term" value="P:amino acid biosynthetic process"/>
    <property type="evidence" value="ECO:0007669"/>
    <property type="project" value="UniProtKB-KW"/>
</dbReference>
<evidence type="ECO:0000313" key="25">
    <source>
        <dbReference type="EMBL" id="WHQ71736.1"/>
    </source>
</evidence>
<dbReference type="SUPFAM" id="SSF52540">
    <property type="entry name" value="P-loop containing nucleoside triphosphate hydrolases"/>
    <property type="match status" value="1"/>
</dbReference>
<dbReference type="InterPro" id="IPR050071">
    <property type="entry name" value="Dehydroquinate_synthase"/>
</dbReference>
<comment type="cofactor">
    <cofactor evidence="21">
        <name>Co(2+)</name>
        <dbReference type="ChEBI" id="CHEBI:48828"/>
    </cofactor>
    <cofactor evidence="21">
        <name>Zn(2+)</name>
        <dbReference type="ChEBI" id="CHEBI:29105"/>
    </cofactor>
    <text evidence="21">Binds 1 divalent metal cation per subunit. Can use either Co(2+) or Zn(2+).</text>
</comment>
<dbReference type="InterPro" id="IPR023000">
    <property type="entry name" value="Shikimate_kinase_CS"/>
</dbReference>
<name>A0A2N9AUD2_METEX</name>
<comment type="similarity">
    <text evidence="20">Belongs to the shikimate kinase family.</text>
</comment>
<comment type="cofactor">
    <cofactor evidence="2 21">
        <name>NAD(+)</name>
        <dbReference type="ChEBI" id="CHEBI:57540"/>
    </cofactor>
</comment>
<keyword evidence="21" id="KW-0170">Cobalt</keyword>
<gene>
    <name evidence="20" type="primary">aroK</name>
    <name evidence="21 25" type="synonym">aroB</name>
    <name evidence="25" type="ORF">KEC54_09410</name>
    <name evidence="24" type="ORF">TK0001_4352</name>
</gene>
<dbReference type="HAMAP" id="MF_00110">
    <property type="entry name" value="DHQ_synthase"/>
    <property type="match status" value="1"/>
</dbReference>
<protein>
    <recommendedName>
        <fullName evidence="20 21">Multifunctional fusion protein</fullName>
    </recommendedName>
    <domain>
        <recommendedName>
            <fullName evidence="20">Shikimate kinase</fullName>
            <shortName evidence="20">SK</shortName>
            <ecNumber evidence="20">2.7.1.71</ecNumber>
        </recommendedName>
    </domain>
    <domain>
        <recommendedName>
            <fullName evidence="21">3-dehydroquinate synthase</fullName>
            <shortName evidence="21">DHQS</shortName>
            <ecNumber evidence="21">4.2.3.4</ecNumber>
        </recommendedName>
    </domain>
</protein>
<dbReference type="GO" id="GO:0003856">
    <property type="term" value="F:3-dehydroquinate synthase activity"/>
    <property type="evidence" value="ECO:0007669"/>
    <property type="project" value="UniProtKB-UniRule"/>
</dbReference>
<dbReference type="PRINTS" id="PR01100">
    <property type="entry name" value="SHIKIMTKNASE"/>
</dbReference>
<keyword evidence="9 20" id="KW-0808">Transferase</keyword>
<dbReference type="UniPathway" id="UPA00053">
    <property type="reaction ID" value="UER00085"/>
</dbReference>
<evidence type="ECO:0000256" key="1">
    <source>
        <dbReference type="ARBA" id="ARBA00001393"/>
    </source>
</evidence>
<evidence type="ECO:0000313" key="26">
    <source>
        <dbReference type="Proteomes" id="UP000233769"/>
    </source>
</evidence>
<evidence type="ECO:0000256" key="4">
    <source>
        <dbReference type="ARBA" id="ARBA00003485"/>
    </source>
</evidence>
<feature type="binding site" evidence="20">
    <location>
        <position position="81"/>
    </location>
    <ligand>
        <name>substrate</name>
    </ligand>
</feature>
<keyword evidence="12 20" id="KW-0418">Kinase</keyword>
<keyword evidence="8 21" id="KW-0028">Amino-acid biosynthesis</keyword>
<dbReference type="RefSeq" id="WP_082499681.1">
    <property type="nucleotide sequence ID" value="NZ_CP073633.1"/>
</dbReference>
<feature type="binding site" evidence="21">
    <location>
        <begin position="341"/>
        <end position="342"/>
    </location>
    <ligand>
        <name>NAD(+)</name>
        <dbReference type="ChEBI" id="CHEBI:57540"/>
    </ligand>
</feature>
<dbReference type="InterPro" id="IPR056179">
    <property type="entry name" value="DHQS_C"/>
</dbReference>
<accession>A0A2N9AUD2</accession>
<feature type="binding site" evidence="20">
    <location>
        <position position="39"/>
    </location>
    <ligand>
        <name>Mg(2+)</name>
        <dbReference type="ChEBI" id="CHEBI:18420"/>
    </ligand>
</feature>
<evidence type="ECO:0000256" key="16">
    <source>
        <dbReference type="ARBA" id="ARBA00023141"/>
    </source>
</evidence>
<comment type="similarity">
    <text evidence="21">Belongs to the sugar phosphate cyclases superfamily. Dehydroquinate synthase family.</text>
</comment>
<keyword evidence="14 20" id="KW-0067">ATP-binding</keyword>
<dbReference type="InterPro" id="IPR030960">
    <property type="entry name" value="DHQS/DOIS_N"/>
</dbReference>
<dbReference type="EMBL" id="CP073633">
    <property type="protein sequence ID" value="WHQ71736.1"/>
    <property type="molecule type" value="Genomic_DNA"/>
</dbReference>
<keyword evidence="11 21" id="KW-0547">Nucleotide-binding</keyword>
<evidence type="ECO:0000256" key="18">
    <source>
        <dbReference type="ARBA" id="ARBA00023268"/>
    </source>
</evidence>
<dbReference type="NCBIfam" id="TIGR01357">
    <property type="entry name" value="aroB"/>
    <property type="match status" value="1"/>
</dbReference>
<comment type="caution">
    <text evidence="21">Lacks conserved residue(s) required for the propagation of feature annotation.</text>
</comment>
<evidence type="ECO:0000259" key="23">
    <source>
        <dbReference type="Pfam" id="PF24621"/>
    </source>
</evidence>
<dbReference type="Pfam" id="PF24621">
    <property type="entry name" value="DHQS_C"/>
    <property type="match status" value="1"/>
</dbReference>
<feature type="binding site" evidence="21">
    <location>
        <position position="458"/>
    </location>
    <ligand>
        <name>Zn(2+)</name>
        <dbReference type="ChEBI" id="CHEBI:29105"/>
    </ligand>
</feature>
<keyword evidence="16 21" id="KW-0057">Aromatic amino acid biosynthesis</keyword>
<dbReference type="CDD" id="cd00464">
    <property type="entry name" value="SK"/>
    <property type="match status" value="1"/>
</dbReference>
<comment type="subunit">
    <text evidence="20">Monomer.</text>
</comment>
<dbReference type="InterPro" id="IPR000623">
    <property type="entry name" value="Shikimate_kinase/TSH1"/>
</dbReference>
<feature type="binding site" evidence="21">
    <location>
        <position position="354"/>
    </location>
    <ligand>
        <name>NAD(+)</name>
        <dbReference type="ChEBI" id="CHEBI:57540"/>
    </ligand>
</feature>
<feature type="binding site" evidence="21">
    <location>
        <position position="477"/>
    </location>
    <ligand>
        <name>Zn(2+)</name>
        <dbReference type="ChEBI" id="CHEBI:29105"/>
    </ligand>
</feature>
<comment type="pathway">
    <text evidence="5 21">Metabolic intermediate biosynthesis; chorismate biosynthesis; chorismate from D-erythrose 4-phosphate and phosphoenolpyruvate: step 2/7.</text>
</comment>
<dbReference type="GO" id="GO:0009073">
    <property type="term" value="P:aromatic amino acid family biosynthetic process"/>
    <property type="evidence" value="ECO:0007669"/>
    <property type="project" value="UniProtKB-KW"/>
</dbReference>
<keyword evidence="17 21" id="KW-0456">Lyase</keyword>
<dbReference type="NCBIfam" id="NF010552">
    <property type="entry name" value="PRK13946.1"/>
    <property type="match status" value="1"/>
</dbReference>
<feature type="binding site" evidence="21">
    <location>
        <position position="396"/>
    </location>
    <ligand>
        <name>Zn(2+)</name>
        <dbReference type="ChEBI" id="CHEBI:29105"/>
    </ligand>
</feature>
<comment type="pathway">
    <text evidence="6 20">Metabolic intermediate biosynthesis; chorismate biosynthesis; chorismate from D-erythrose 4-phosphate and phosphoenolpyruvate: step 5/7.</text>
</comment>
<dbReference type="HAMAP" id="MF_00109">
    <property type="entry name" value="Shikimate_kinase"/>
    <property type="match status" value="1"/>
</dbReference>
<dbReference type="PANTHER" id="PTHR43622">
    <property type="entry name" value="3-DEHYDROQUINATE SYNTHASE"/>
    <property type="match status" value="1"/>
</dbReference>
<dbReference type="InterPro" id="IPR027417">
    <property type="entry name" value="P-loop_NTPase"/>
</dbReference>
<dbReference type="CDD" id="cd08195">
    <property type="entry name" value="DHQS"/>
    <property type="match status" value="1"/>
</dbReference>
<dbReference type="PROSITE" id="PS01128">
    <property type="entry name" value="SHIKIMATE_KINASE"/>
    <property type="match status" value="1"/>
</dbReference>
<dbReference type="EC" id="2.7.1.71" evidence="20"/>
<feature type="binding site" evidence="20">
    <location>
        <begin position="35"/>
        <end position="40"/>
    </location>
    <ligand>
        <name>ATP</name>
        <dbReference type="ChEBI" id="CHEBI:30616"/>
    </ligand>
</feature>
<reference evidence="26" key="1">
    <citation type="submission" date="2017-10" db="EMBL/GenBank/DDBJ databases">
        <authorList>
            <person name="Regsiter A."/>
            <person name="William W."/>
        </authorList>
    </citation>
    <scope>NUCLEOTIDE SEQUENCE [LARGE SCALE GENOMIC DNA]</scope>
</reference>
<evidence type="ECO:0000256" key="12">
    <source>
        <dbReference type="ARBA" id="ARBA00022777"/>
    </source>
</evidence>
<dbReference type="GO" id="GO:0005737">
    <property type="term" value="C:cytoplasm"/>
    <property type="evidence" value="ECO:0007669"/>
    <property type="project" value="UniProtKB-SubCell"/>
</dbReference>
<dbReference type="EC" id="4.2.3.4" evidence="21"/>
<feature type="domain" description="3-dehydroquinate synthase C-terminal" evidence="23">
    <location>
        <begin position="393"/>
        <end position="542"/>
    </location>
</feature>
<feature type="domain" description="3-dehydroquinate synthase N-terminal" evidence="22">
    <location>
        <begin position="279"/>
        <end position="391"/>
    </location>
</feature>
<evidence type="ECO:0000256" key="17">
    <source>
        <dbReference type="ARBA" id="ARBA00023239"/>
    </source>
</evidence>
<feature type="binding site" evidence="21">
    <location>
        <begin position="317"/>
        <end position="321"/>
    </location>
    <ligand>
        <name>NAD(+)</name>
        <dbReference type="ChEBI" id="CHEBI:57540"/>
    </ligand>
</feature>
<comment type="catalytic activity">
    <reaction evidence="1 21">
        <text>7-phospho-2-dehydro-3-deoxy-D-arabino-heptonate = 3-dehydroquinate + phosphate</text>
        <dbReference type="Rhea" id="RHEA:21968"/>
        <dbReference type="ChEBI" id="CHEBI:32364"/>
        <dbReference type="ChEBI" id="CHEBI:43474"/>
        <dbReference type="ChEBI" id="CHEBI:58394"/>
        <dbReference type="EC" id="4.2.3.4"/>
    </reaction>
</comment>
<proteinExistence type="inferred from homology"/>
<dbReference type="EMBL" id="LT962688">
    <property type="protein sequence ID" value="SOR30954.1"/>
    <property type="molecule type" value="Genomic_DNA"/>
</dbReference>
<keyword evidence="15 21" id="KW-0520">NAD</keyword>
<keyword evidence="13 21" id="KW-0862">Zinc</keyword>
<reference evidence="24" key="2">
    <citation type="submission" date="2017-10" db="EMBL/GenBank/DDBJ databases">
        <authorList>
            <person name="Banno H."/>
            <person name="Chua N.-H."/>
        </authorList>
    </citation>
    <scope>NUCLEOTIDE SEQUENCE [LARGE SCALE GENOMIC DNA]</scope>
    <source>
        <strain evidence="24">TK 0001</strain>
    </source>
</reference>
<dbReference type="GO" id="GO:0009423">
    <property type="term" value="P:chorismate biosynthetic process"/>
    <property type="evidence" value="ECO:0007669"/>
    <property type="project" value="UniProtKB-UniRule"/>
</dbReference>
<dbReference type="GO" id="GO:0000287">
    <property type="term" value="F:magnesium ion binding"/>
    <property type="evidence" value="ECO:0007669"/>
    <property type="project" value="UniProtKB-UniRule"/>
</dbReference>
<evidence type="ECO:0000256" key="6">
    <source>
        <dbReference type="ARBA" id="ARBA00004842"/>
    </source>
</evidence>
<dbReference type="Gene3D" id="3.40.50.1970">
    <property type="match status" value="1"/>
</dbReference>
<keyword evidence="20" id="KW-0460">Magnesium</keyword>
<comment type="function">
    <text evidence="20">Catalyzes the specific phosphorylation of the 3-hydroxyl group of shikimic acid using ATP as a cosubstrate.</text>
</comment>
<evidence type="ECO:0000256" key="19">
    <source>
        <dbReference type="ARBA" id="ARBA00048567"/>
    </source>
</evidence>
<feature type="binding site" evidence="20">
    <location>
        <position position="103"/>
    </location>
    <ligand>
        <name>substrate</name>
    </ligand>
</feature>
<evidence type="ECO:0000256" key="20">
    <source>
        <dbReference type="HAMAP-Rule" id="MF_00109"/>
    </source>
</evidence>
<comment type="subcellular location">
    <subcellularLocation>
        <location evidence="21">Cytoplasm</location>
    </subcellularLocation>
</comment>
<dbReference type="InterPro" id="IPR031322">
    <property type="entry name" value="Shikimate/glucono_kinase"/>
</dbReference>
<dbReference type="InterPro" id="IPR016037">
    <property type="entry name" value="DHQ_synth_AroB"/>
</dbReference>
<dbReference type="AlphaFoldDB" id="A0A2N9AUD2"/>
<dbReference type="FunFam" id="3.40.50.1970:FF:000007">
    <property type="entry name" value="Pentafunctional AROM polypeptide"/>
    <property type="match status" value="1"/>
</dbReference>
<evidence type="ECO:0000256" key="21">
    <source>
        <dbReference type="HAMAP-Rule" id="MF_00110"/>
    </source>
</evidence>
<dbReference type="Proteomes" id="UP000233769">
    <property type="component" value="Chromosome tk0001"/>
</dbReference>
<comment type="cofactor">
    <cofactor evidence="3">
        <name>Zn(2+)</name>
        <dbReference type="ChEBI" id="CHEBI:29105"/>
    </cofactor>
</comment>
<dbReference type="PANTHER" id="PTHR43622:SF7">
    <property type="entry name" value="3-DEHYDROQUINATE SYNTHASE, CHLOROPLASTIC"/>
    <property type="match status" value="1"/>
</dbReference>
<evidence type="ECO:0000256" key="2">
    <source>
        <dbReference type="ARBA" id="ARBA00001911"/>
    </source>
</evidence>
<evidence type="ECO:0000256" key="14">
    <source>
        <dbReference type="ARBA" id="ARBA00022840"/>
    </source>
</evidence>
<comment type="cofactor">
    <cofactor evidence="20">
        <name>Mg(2+)</name>
        <dbReference type="ChEBI" id="CHEBI:18420"/>
    </cofactor>
    <text evidence="20">Binds 1 Mg(2+) ion per subunit.</text>
</comment>
<evidence type="ECO:0000256" key="15">
    <source>
        <dbReference type="ARBA" id="ARBA00023027"/>
    </source>
</evidence>
<dbReference type="Proteomes" id="UP001223720">
    <property type="component" value="Chromosome"/>
</dbReference>
<dbReference type="Pfam" id="PF01202">
    <property type="entry name" value="SKI"/>
    <property type="match status" value="1"/>
</dbReference>
<keyword evidence="10 21" id="KW-0479">Metal-binding</keyword>
<feature type="binding site" evidence="20">
    <location>
        <position position="160"/>
    </location>
    <ligand>
        <name>substrate</name>
    </ligand>
</feature>
<evidence type="ECO:0000256" key="3">
    <source>
        <dbReference type="ARBA" id="ARBA00001947"/>
    </source>
</evidence>